<evidence type="ECO:0000313" key="5">
    <source>
        <dbReference type="Proteomes" id="UP000283509"/>
    </source>
</evidence>
<feature type="transmembrane region" description="Helical" evidence="3">
    <location>
        <begin position="327"/>
        <end position="347"/>
    </location>
</feature>
<sequence>MYVHRRLFVHFSACFLPSLFLPSSPSFFPRTSYLFSPSIFYSSSNHIFVLFLFLPVLFFLFLLPASSPLSSSLLLILFLPSFSFLISLLSSLSSPPTSPLLLLLPFPSLLLPPTSCHFLPPRLPPAPLPSPASSFRPHRIPRAGCWLGDPLHKTPLRLDGINPEGRLLLFCWGSSFLLRSFSLALSSALSFALSPPSLFVVCRPVLLRLYSLSFALSPPSLFVVCRPVLLLLCSFSLALSSALSFAPSPPSLFVVCRPVLLLLSRSLIFSLSVFLRLLSSWYVVLSCSFSASSLSFSHLLSFGPSPPSLFVVCRPVLLLLPPSSLSFSHLLSLSLLLHLLSLFSPLLSLPYSSASLSLYLLFPLILVSFLSLSFHLLLSSLSFFLLSLFSLFTYPRPLPSPFPFLPSFLFSLTLSPSLPLLSSQSLHSLCLPCPSPSLPSTFLLSFIHFILFSAYGQPPTPLPNPSLIPLPTPPQPLPTLPQYLSPPLPNTSSHAPQPLPPLPRLPNPQYLSPPPPPQYLPPCFTNRKT</sequence>
<organism evidence="4 5">
    <name type="scientific">Penaeus vannamei</name>
    <name type="common">Whiteleg shrimp</name>
    <name type="synonym">Litopenaeus vannamei</name>
    <dbReference type="NCBI Taxonomy" id="6689"/>
    <lineage>
        <taxon>Eukaryota</taxon>
        <taxon>Metazoa</taxon>
        <taxon>Ecdysozoa</taxon>
        <taxon>Arthropoda</taxon>
        <taxon>Crustacea</taxon>
        <taxon>Multicrustacea</taxon>
        <taxon>Malacostraca</taxon>
        <taxon>Eumalacostraca</taxon>
        <taxon>Eucarida</taxon>
        <taxon>Decapoda</taxon>
        <taxon>Dendrobranchiata</taxon>
        <taxon>Penaeoidea</taxon>
        <taxon>Penaeidae</taxon>
        <taxon>Penaeus</taxon>
    </lineage>
</organism>
<feature type="transmembrane region" description="Helical" evidence="3">
    <location>
        <begin position="252"/>
        <end position="274"/>
    </location>
</feature>
<dbReference type="PANTHER" id="PTHR13037">
    <property type="entry name" value="FORMIN"/>
    <property type="match status" value="1"/>
</dbReference>
<feature type="transmembrane region" description="Helical" evidence="3">
    <location>
        <begin position="281"/>
        <end position="300"/>
    </location>
</feature>
<feature type="transmembrane region" description="Helical" evidence="3">
    <location>
        <begin position="73"/>
        <end position="94"/>
    </location>
</feature>
<proteinExistence type="predicted"/>
<dbReference type="AlphaFoldDB" id="A0A3R7MFU2"/>
<accession>A0A3R7MFU2</accession>
<comment type="caution">
    <text evidence="4">The sequence shown here is derived from an EMBL/GenBank/DDBJ whole genome shotgun (WGS) entry which is preliminary data.</text>
</comment>
<feature type="transmembrane region" description="Helical" evidence="3">
    <location>
        <begin position="47"/>
        <end position="66"/>
    </location>
</feature>
<protein>
    <submittedName>
        <fullName evidence="4">Uncharacterized protein</fullName>
    </submittedName>
</protein>
<evidence type="ECO:0000313" key="4">
    <source>
        <dbReference type="EMBL" id="ROT81466.1"/>
    </source>
</evidence>
<feature type="transmembrane region" description="Helical" evidence="3">
    <location>
        <begin position="7"/>
        <end position="27"/>
    </location>
</feature>
<feature type="region of interest" description="Disordered" evidence="2">
    <location>
        <begin position="478"/>
        <end position="529"/>
    </location>
</feature>
<keyword evidence="5" id="KW-1185">Reference proteome</keyword>
<dbReference type="Proteomes" id="UP000283509">
    <property type="component" value="Unassembled WGS sequence"/>
</dbReference>
<evidence type="ECO:0000256" key="1">
    <source>
        <dbReference type="ARBA" id="ARBA00022581"/>
    </source>
</evidence>
<dbReference type="PANTHER" id="PTHR13037:SF24">
    <property type="entry name" value="POLYCOMB PROTEIN PCL-RELATED"/>
    <property type="match status" value="1"/>
</dbReference>
<evidence type="ECO:0000256" key="2">
    <source>
        <dbReference type="SAM" id="MobiDB-lite"/>
    </source>
</evidence>
<keyword evidence="1" id="KW-0945">Host-virus interaction</keyword>
<gene>
    <name evidence="4" type="ORF">C7M84_025367</name>
</gene>
<feature type="compositionally biased region" description="Pro residues" evidence="2">
    <location>
        <begin position="478"/>
        <end position="489"/>
    </location>
</feature>
<dbReference type="EMBL" id="QCYY01000968">
    <property type="protein sequence ID" value="ROT81466.1"/>
    <property type="molecule type" value="Genomic_DNA"/>
</dbReference>
<evidence type="ECO:0000256" key="3">
    <source>
        <dbReference type="SAM" id="Phobius"/>
    </source>
</evidence>
<reference evidence="4 5" key="1">
    <citation type="submission" date="2018-04" db="EMBL/GenBank/DDBJ databases">
        <authorList>
            <person name="Zhang X."/>
            <person name="Yuan J."/>
            <person name="Li F."/>
            <person name="Xiang J."/>
        </authorList>
    </citation>
    <scope>NUCLEOTIDE SEQUENCE [LARGE SCALE GENOMIC DNA]</scope>
    <source>
        <tissue evidence="4">Muscle</tissue>
    </source>
</reference>
<feature type="compositionally biased region" description="Pro residues" evidence="2">
    <location>
        <begin position="497"/>
        <end position="520"/>
    </location>
</feature>
<keyword evidence="3" id="KW-0472">Membrane</keyword>
<keyword evidence="3" id="KW-0812">Transmembrane</keyword>
<keyword evidence="3" id="KW-1133">Transmembrane helix</keyword>
<reference evidence="4 5" key="2">
    <citation type="submission" date="2019-01" db="EMBL/GenBank/DDBJ databases">
        <title>The decoding of complex shrimp genome reveals the adaptation for benthos swimmer, frequently molting mechanism and breeding impact on genome.</title>
        <authorList>
            <person name="Sun Y."/>
            <person name="Gao Y."/>
            <person name="Yu Y."/>
        </authorList>
    </citation>
    <scope>NUCLEOTIDE SEQUENCE [LARGE SCALE GENOMIC DNA]</scope>
    <source>
        <tissue evidence="4">Muscle</tissue>
    </source>
</reference>
<feature type="transmembrane region" description="Helical" evidence="3">
    <location>
        <begin position="167"/>
        <end position="192"/>
    </location>
</feature>
<name>A0A3R7MFU2_PENVA</name>
<feature type="transmembrane region" description="Helical" evidence="3">
    <location>
        <begin position="359"/>
        <end position="392"/>
    </location>
</feature>